<comment type="caution">
    <text evidence="2">The sequence shown here is derived from an EMBL/GenBank/DDBJ whole genome shotgun (WGS) entry which is preliminary data.</text>
</comment>
<dbReference type="RefSeq" id="WP_377858542.1">
    <property type="nucleotide sequence ID" value="NZ_JBHLZU010000024.1"/>
</dbReference>
<reference evidence="2 3" key="1">
    <citation type="submission" date="2024-09" db="EMBL/GenBank/DDBJ databases">
        <authorList>
            <person name="Sun Q."/>
            <person name="Mori K."/>
        </authorList>
    </citation>
    <scope>NUCLEOTIDE SEQUENCE [LARGE SCALE GENOMIC DNA]</scope>
    <source>
        <strain evidence="2 3">TBRC 7907</strain>
    </source>
</reference>
<evidence type="ECO:0000313" key="3">
    <source>
        <dbReference type="Proteomes" id="UP001589693"/>
    </source>
</evidence>
<feature type="signal peptide" evidence="1">
    <location>
        <begin position="1"/>
        <end position="29"/>
    </location>
</feature>
<dbReference type="Proteomes" id="UP001589693">
    <property type="component" value="Unassembled WGS sequence"/>
</dbReference>
<sequence length="146" mass="15992">MTIAHRAAALGLATLLSTTLVATTGTAHAGPNRREVAVASCSKDGFRGELMAEKFLIVRPASGNLVQVYFTYRITPGNGRGEANVKVREGNWNSSVELGEQDGEWHMLTGRQLGKGDFEKKLTYRFGFIFDKKWASDPRCDGKVTI</sequence>
<protein>
    <recommendedName>
        <fullName evidence="4">CBM6 domain-containing protein</fullName>
    </recommendedName>
</protein>
<feature type="chain" id="PRO_5045533586" description="CBM6 domain-containing protein" evidence="1">
    <location>
        <begin position="30"/>
        <end position="146"/>
    </location>
</feature>
<name>A0ABV6A769_9PSEU</name>
<accession>A0ABV6A769</accession>
<keyword evidence="3" id="KW-1185">Reference proteome</keyword>
<dbReference type="EMBL" id="JBHLZU010000024">
    <property type="protein sequence ID" value="MFB9907771.1"/>
    <property type="molecule type" value="Genomic_DNA"/>
</dbReference>
<proteinExistence type="predicted"/>
<gene>
    <name evidence="2" type="ORF">ACFFQA_27870</name>
</gene>
<evidence type="ECO:0000313" key="2">
    <source>
        <dbReference type="EMBL" id="MFB9907771.1"/>
    </source>
</evidence>
<evidence type="ECO:0000256" key="1">
    <source>
        <dbReference type="SAM" id="SignalP"/>
    </source>
</evidence>
<evidence type="ECO:0008006" key="4">
    <source>
        <dbReference type="Google" id="ProtNLM"/>
    </source>
</evidence>
<organism evidence="2 3">
    <name type="scientific">Allokutzneria oryzae</name>
    <dbReference type="NCBI Taxonomy" id="1378989"/>
    <lineage>
        <taxon>Bacteria</taxon>
        <taxon>Bacillati</taxon>
        <taxon>Actinomycetota</taxon>
        <taxon>Actinomycetes</taxon>
        <taxon>Pseudonocardiales</taxon>
        <taxon>Pseudonocardiaceae</taxon>
        <taxon>Allokutzneria</taxon>
    </lineage>
</organism>
<keyword evidence="1" id="KW-0732">Signal</keyword>